<reference evidence="3 4" key="1">
    <citation type="submission" date="2019-02" db="EMBL/GenBank/DDBJ databases">
        <title>Deep-cultivation of Planctomycetes and their phenomic and genomic characterization uncovers novel biology.</title>
        <authorList>
            <person name="Wiegand S."/>
            <person name="Jogler M."/>
            <person name="Boedeker C."/>
            <person name="Pinto D."/>
            <person name="Vollmers J."/>
            <person name="Rivas-Marin E."/>
            <person name="Kohn T."/>
            <person name="Peeters S.H."/>
            <person name="Heuer A."/>
            <person name="Rast P."/>
            <person name="Oberbeckmann S."/>
            <person name="Bunk B."/>
            <person name="Jeske O."/>
            <person name="Meyerdierks A."/>
            <person name="Storesund J.E."/>
            <person name="Kallscheuer N."/>
            <person name="Luecker S."/>
            <person name="Lage O.M."/>
            <person name="Pohl T."/>
            <person name="Merkel B.J."/>
            <person name="Hornburger P."/>
            <person name="Mueller R.-W."/>
            <person name="Bruemmer F."/>
            <person name="Labrenz M."/>
            <person name="Spormann A.M."/>
            <person name="Op den Camp H."/>
            <person name="Overmann J."/>
            <person name="Amann R."/>
            <person name="Jetten M.S.M."/>
            <person name="Mascher T."/>
            <person name="Medema M.H."/>
            <person name="Devos D.P."/>
            <person name="Kaster A.-K."/>
            <person name="Ovreas L."/>
            <person name="Rohde M."/>
            <person name="Galperin M.Y."/>
            <person name="Jogler C."/>
        </authorList>
    </citation>
    <scope>NUCLEOTIDE SEQUENCE [LARGE SCALE GENOMIC DNA]</scope>
    <source>
        <strain evidence="3 4">Pla133</strain>
    </source>
</reference>
<dbReference type="EMBL" id="CP036287">
    <property type="protein sequence ID" value="QDU65274.1"/>
    <property type="molecule type" value="Genomic_DNA"/>
</dbReference>
<dbReference type="KEGG" id="pbap:Pla133_03380"/>
<feature type="region of interest" description="Disordered" evidence="1">
    <location>
        <begin position="83"/>
        <end position="124"/>
    </location>
</feature>
<accession>A0A518BE65</accession>
<dbReference type="PROSITE" id="PS50943">
    <property type="entry name" value="HTH_CROC1"/>
    <property type="match status" value="1"/>
</dbReference>
<name>A0A518BE65_9BACT</name>
<dbReference type="InterPro" id="IPR001387">
    <property type="entry name" value="Cro/C1-type_HTH"/>
</dbReference>
<evidence type="ECO:0000256" key="1">
    <source>
        <dbReference type="SAM" id="MobiDB-lite"/>
    </source>
</evidence>
<protein>
    <submittedName>
        <fullName evidence="3">Helix-turn-helix protein</fullName>
    </submittedName>
</protein>
<dbReference type="InterPro" id="IPR010982">
    <property type="entry name" value="Lambda_DNA-bd_dom_sf"/>
</dbReference>
<dbReference type="AlphaFoldDB" id="A0A518BE65"/>
<feature type="domain" description="HTH cro/C1-type" evidence="2">
    <location>
        <begin position="20"/>
        <end position="72"/>
    </location>
</feature>
<proteinExistence type="predicted"/>
<organism evidence="3 4">
    <name type="scientific">Engelhardtia mirabilis</name>
    <dbReference type="NCBI Taxonomy" id="2528011"/>
    <lineage>
        <taxon>Bacteria</taxon>
        <taxon>Pseudomonadati</taxon>
        <taxon>Planctomycetota</taxon>
        <taxon>Planctomycetia</taxon>
        <taxon>Planctomycetia incertae sedis</taxon>
        <taxon>Engelhardtia</taxon>
    </lineage>
</organism>
<dbReference type="CDD" id="cd00093">
    <property type="entry name" value="HTH_XRE"/>
    <property type="match status" value="1"/>
</dbReference>
<dbReference type="Pfam" id="PF13560">
    <property type="entry name" value="HTH_31"/>
    <property type="match status" value="1"/>
</dbReference>
<evidence type="ECO:0000259" key="2">
    <source>
        <dbReference type="PROSITE" id="PS50943"/>
    </source>
</evidence>
<dbReference type="RefSeq" id="WP_145061727.1">
    <property type="nucleotide sequence ID" value="NZ_CP036287.1"/>
</dbReference>
<feature type="compositionally biased region" description="Acidic residues" evidence="1">
    <location>
        <begin position="114"/>
        <end position="124"/>
    </location>
</feature>
<keyword evidence="4" id="KW-1185">Reference proteome</keyword>
<dbReference type="GO" id="GO:0003677">
    <property type="term" value="F:DNA binding"/>
    <property type="evidence" value="ECO:0007669"/>
    <property type="project" value="InterPro"/>
</dbReference>
<evidence type="ECO:0000313" key="4">
    <source>
        <dbReference type="Proteomes" id="UP000316921"/>
    </source>
</evidence>
<dbReference type="SUPFAM" id="SSF47413">
    <property type="entry name" value="lambda repressor-like DNA-binding domains"/>
    <property type="match status" value="1"/>
</dbReference>
<dbReference type="Gene3D" id="1.10.260.40">
    <property type="entry name" value="lambda repressor-like DNA-binding domains"/>
    <property type="match status" value="1"/>
</dbReference>
<sequence>MAQNRAPQPAAAIAELGHRLAALRLARNLTQAALAEAAGVSLATVKRLEAGRSTQLTNLIRILDALGLGEGLADLAPAVEDRPLDRLQREGRRRRRASGPRAGSGDEPWRWGDEEPADGESSEG</sequence>
<evidence type="ECO:0000313" key="3">
    <source>
        <dbReference type="EMBL" id="QDU65274.1"/>
    </source>
</evidence>
<dbReference type="SMART" id="SM00530">
    <property type="entry name" value="HTH_XRE"/>
    <property type="match status" value="1"/>
</dbReference>
<dbReference type="Proteomes" id="UP000316921">
    <property type="component" value="Chromosome"/>
</dbReference>
<gene>
    <name evidence="3" type="ORF">Pla133_03380</name>
</gene>